<dbReference type="Proteomes" id="UP000485058">
    <property type="component" value="Unassembled WGS sequence"/>
</dbReference>
<dbReference type="EMBL" id="BLLF01000719">
    <property type="protein sequence ID" value="GFH14377.1"/>
    <property type="molecule type" value="Genomic_DNA"/>
</dbReference>
<protein>
    <submittedName>
        <fullName evidence="2">Uncharacterized protein</fullName>
    </submittedName>
</protein>
<feature type="region of interest" description="Disordered" evidence="1">
    <location>
        <begin position="1"/>
        <end position="39"/>
    </location>
</feature>
<evidence type="ECO:0000313" key="2">
    <source>
        <dbReference type="EMBL" id="GFH14377.1"/>
    </source>
</evidence>
<gene>
    <name evidence="2" type="ORF">HaLaN_10419</name>
</gene>
<feature type="non-terminal residue" evidence="2">
    <location>
        <position position="106"/>
    </location>
</feature>
<comment type="caution">
    <text evidence="2">The sequence shown here is derived from an EMBL/GenBank/DDBJ whole genome shotgun (WGS) entry which is preliminary data.</text>
</comment>
<sequence length="106" mass="11707">MEQRRALRRAHHPAPPSPAKRLCGSAPENVEAPERARASSVSIDRTYSVHSAGIWPGVPGCRTRVDMARVTCTLPNVIHVCTHGTELPGPATQEQVRCMWRILPQH</sequence>
<evidence type="ECO:0000313" key="3">
    <source>
        <dbReference type="Proteomes" id="UP000485058"/>
    </source>
</evidence>
<dbReference type="AlphaFoldDB" id="A0A699YVV8"/>
<keyword evidence="3" id="KW-1185">Reference proteome</keyword>
<evidence type="ECO:0000256" key="1">
    <source>
        <dbReference type="SAM" id="MobiDB-lite"/>
    </source>
</evidence>
<proteinExistence type="predicted"/>
<feature type="compositionally biased region" description="Basic residues" evidence="1">
    <location>
        <begin position="1"/>
        <end position="12"/>
    </location>
</feature>
<organism evidence="2 3">
    <name type="scientific">Haematococcus lacustris</name>
    <name type="common">Green alga</name>
    <name type="synonym">Haematococcus pluvialis</name>
    <dbReference type="NCBI Taxonomy" id="44745"/>
    <lineage>
        <taxon>Eukaryota</taxon>
        <taxon>Viridiplantae</taxon>
        <taxon>Chlorophyta</taxon>
        <taxon>core chlorophytes</taxon>
        <taxon>Chlorophyceae</taxon>
        <taxon>CS clade</taxon>
        <taxon>Chlamydomonadales</taxon>
        <taxon>Haematococcaceae</taxon>
        <taxon>Haematococcus</taxon>
    </lineage>
</organism>
<feature type="non-terminal residue" evidence="2">
    <location>
        <position position="1"/>
    </location>
</feature>
<accession>A0A699YVV8</accession>
<name>A0A699YVV8_HAELA</name>
<reference evidence="2 3" key="1">
    <citation type="submission" date="2020-02" db="EMBL/GenBank/DDBJ databases">
        <title>Draft genome sequence of Haematococcus lacustris strain NIES-144.</title>
        <authorList>
            <person name="Morimoto D."/>
            <person name="Nakagawa S."/>
            <person name="Yoshida T."/>
            <person name="Sawayama S."/>
        </authorList>
    </citation>
    <scope>NUCLEOTIDE SEQUENCE [LARGE SCALE GENOMIC DNA]</scope>
    <source>
        <strain evidence="2 3">NIES-144</strain>
    </source>
</reference>